<dbReference type="Proteomes" id="UP000636709">
    <property type="component" value="Unassembled WGS sequence"/>
</dbReference>
<evidence type="ECO:0000256" key="1">
    <source>
        <dbReference type="SAM" id="MobiDB-lite"/>
    </source>
</evidence>
<accession>A0A835BM95</accession>
<name>A0A835BM95_9POAL</name>
<evidence type="ECO:0000313" key="2">
    <source>
        <dbReference type="EMBL" id="KAF8704817.1"/>
    </source>
</evidence>
<organism evidence="2 3">
    <name type="scientific">Digitaria exilis</name>
    <dbReference type="NCBI Taxonomy" id="1010633"/>
    <lineage>
        <taxon>Eukaryota</taxon>
        <taxon>Viridiplantae</taxon>
        <taxon>Streptophyta</taxon>
        <taxon>Embryophyta</taxon>
        <taxon>Tracheophyta</taxon>
        <taxon>Spermatophyta</taxon>
        <taxon>Magnoliopsida</taxon>
        <taxon>Liliopsida</taxon>
        <taxon>Poales</taxon>
        <taxon>Poaceae</taxon>
        <taxon>PACMAD clade</taxon>
        <taxon>Panicoideae</taxon>
        <taxon>Panicodae</taxon>
        <taxon>Paniceae</taxon>
        <taxon>Anthephorinae</taxon>
        <taxon>Digitaria</taxon>
    </lineage>
</organism>
<comment type="caution">
    <text evidence="2">The sequence shown here is derived from an EMBL/GenBank/DDBJ whole genome shotgun (WGS) entry which is preliminary data.</text>
</comment>
<protein>
    <submittedName>
        <fullName evidence="2">Uncharacterized protein</fullName>
    </submittedName>
</protein>
<dbReference type="AlphaFoldDB" id="A0A835BM95"/>
<dbReference type="EMBL" id="JACEFO010001770">
    <property type="protein sequence ID" value="KAF8704817.1"/>
    <property type="molecule type" value="Genomic_DNA"/>
</dbReference>
<feature type="compositionally biased region" description="Basic and acidic residues" evidence="1">
    <location>
        <begin position="40"/>
        <end position="49"/>
    </location>
</feature>
<evidence type="ECO:0000313" key="3">
    <source>
        <dbReference type="Proteomes" id="UP000636709"/>
    </source>
</evidence>
<proteinExistence type="predicted"/>
<dbReference type="OrthoDB" id="10531002at2759"/>
<feature type="region of interest" description="Disordered" evidence="1">
    <location>
        <begin position="1"/>
        <end position="69"/>
    </location>
</feature>
<reference evidence="2" key="1">
    <citation type="submission" date="2020-07" db="EMBL/GenBank/DDBJ databases">
        <title>Genome sequence and genetic diversity analysis of an under-domesticated orphan crop, white fonio (Digitaria exilis).</title>
        <authorList>
            <person name="Bennetzen J.L."/>
            <person name="Chen S."/>
            <person name="Ma X."/>
            <person name="Wang X."/>
            <person name="Yssel A.E.J."/>
            <person name="Chaluvadi S.R."/>
            <person name="Johnson M."/>
            <person name="Gangashetty P."/>
            <person name="Hamidou F."/>
            <person name="Sanogo M.D."/>
            <person name="Zwaenepoel A."/>
            <person name="Wallace J."/>
            <person name="Van De Peer Y."/>
            <person name="Van Deynze A."/>
        </authorList>
    </citation>
    <scope>NUCLEOTIDE SEQUENCE</scope>
    <source>
        <tissue evidence="2">Leaves</tissue>
    </source>
</reference>
<keyword evidence="3" id="KW-1185">Reference proteome</keyword>
<sequence>MEGDCDTAERDAAAANDWEDEGGERVSGAYGGGNAGRGVAWREVDDDKRRRATTRSTILGGDGTRSSPLRSLPGFLFASPRALCLHPLGSCPIPTPNHGRLAPTPP</sequence>
<gene>
    <name evidence="2" type="ORF">HU200_031055</name>
</gene>